<dbReference type="SUPFAM" id="SSF53756">
    <property type="entry name" value="UDP-Glycosyltransferase/glycogen phosphorylase"/>
    <property type="match status" value="1"/>
</dbReference>
<accession>A0A1H8N2Y9</accession>
<dbReference type="OrthoDB" id="5291101at2"/>
<dbReference type="AlphaFoldDB" id="A0A1H8N2Y9"/>
<name>A0A1H8N2Y9_9RHOB</name>
<protein>
    <submittedName>
        <fullName evidence="2">Glycosyltransferase family 10 (Fucosyltransferase) C-term</fullName>
    </submittedName>
</protein>
<dbReference type="Pfam" id="PF00852">
    <property type="entry name" value="Glyco_transf_10"/>
    <property type="match status" value="1"/>
</dbReference>
<dbReference type="InterPro" id="IPR038577">
    <property type="entry name" value="GT10-like_C_sf"/>
</dbReference>
<dbReference type="Proteomes" id="UP000198761">
    <property type="component" value="Unassembled WGS sequence"/>
</dbReference>
<dbReference type="RefSeq" id="WP_091303561.1">
    <property type="nucleotide sequence ID" value="NZ_FOCE01000016.1"/>
</dbReference>
<dbReference type="GO" id="GO:0016757">
    <property type="term" value="F:glycosyltransferase activity"/>
    <property type="evidence" value="ECO:0007669"/>
    <property type="project" value="UniProtKB-KW"/>
</dbReference>
<evidence type="ECO:0000313" key="2">
    <source>
        <dbReference type="EMBL" id="SEO24005.1"/>
    </source>
</evidence>
<dbReference type="Gene3D" id="3.40.50.11660">
    <property type="entry name" value="Glycosyl transferase family 10, C-terminal domain"/>
    <property type="match status" value="1"/>
</dbReference>
<dbReference type="InterPro" id="IPR055270">
    <property type="entry name" value="Glyco_tran_10_C"/>
</dbReference>
<evidence type="ECO:0000313" key="3">
    <source>
        <dbReference type="Proteomes" id="UP000198761"/>
    </source>
</evidence>
<dbReference type="EMBL" id="FOCE01000016">
    <property type="protein sequence ID" value="SEO24005.1"/>
    <property type="molecule type" value="Genomic_DNA"/>
</dbReference>
<keyword evidence="3" id="KW-1185">Reference proteome</keyword>
<proteinExistence type="predicted"/>
<sequence length="340" mass="38792">MIRVLTFGAFRNRQPLAYAPIRDRLAGRLRLVDDPTEAQIVTISHHKDLELFGNRLWQMLAARPGLRLVLLSEEPFWDSCWAPDPFARHQVFATASGPLPYAVLNHQNSAIFQAAQVPYFLLTHPRYIAHYQPRLDRNAGRSATDWLAQFRDAEWDAGFMGEKRTHERHRPAWPAEDLWGLSVYRSRFTQLCTGTRVLRLGKGWSDGPPRQALPDWHQDKLERFDLRCRYLGAFENTHQREYVSEKIYDAFATGAIPLYFAGPGHAVHRLIRPGGWRNFHAVPPRPDAFDARRPVSLAEAEAYAATQQHLAGLFATPRPAEAELERVAAALTREFAALLS</sequence>
<evidence type="ECO:0000259" key="1">
    <source>
        <dbReference type="Pfam" id="PF00852"/>
    </source>
</evidence>
<reference evidence="2 3" key="1">
    <citation type="submission" date="2016-10" db="EMBL/GenBank/DDBJ databases">
        <authorList>
            <person name="de Groot N.N."/>
        </authorList>
    </citation>
    <scope>NUCLEOTIDE SEQUENCE [LARGE SCALE GENOMIC DNA]</scope>
    <source>
        <strain evidence="2 3">DSM 3857</strain>
    </source>
</reference>
<organism evidence="2 3">
    <name type="scientific">Gemmobacter aquatilis</name>
    <dbReference type="NCBI Taxonomy" id="933059"/>
    <lineage>
        <taxon>Bacteria</taxon>
        <taxon>Pseudomonadati</taxon>
        <taxon>Pseudomonadota</taxon>
        <taxon>Alphaproteobacteria</taxon>
        <taxon>Rhodobacterales</taxon>
        <taxon>Paracoccaceae</taxon>
        <taxon>Gemmobacter</taxon>
    </lineage>
</organism>
<dbReference type="STRING" id="933059.SAMN04488103_11623"/>
<gene>
    <name evidence="2" type="ORF">SAMN04488103_11623</name>
</gene>
<keyword evidence="2" id="KW-0328">Glycosyltransferase</keyword>
<keyword evidence="2" id="KW-0808">Transferase</keyword>
<feature type="domain" description="Fucosyltransferase C-terminal" evidence="1">
    <location>
        <begin position="217"/>
        <end position="273"/>
    </location>
</feature>